<evidence type="ECO:0000256" key="4">
    <source>
        <dbReference type="SAM" id="MobiDB-lite"/>
    </source>
</evidence>
<evidence type="ECO:0000256" key="2">
    <source>
        <dbReference type="ARBA" id="ARBA00023242"/>
    </source>
</evidence>
<dbReference type="GO" id="GO:0000398">
    <property type="term" value="P:mRNA splicing, via spliceosome"/>
    <property type="evidence" value="ECO:0007669"/>
    <property type="project" value="InterPro"/>
</dbReference>
<dbReference type="GO" id="GO:0003677">
    <property type="term" value="F:DNA binding"/>
    <property type="evidence" value="ECO:0007669"/>
    <property type="project" value="InterPro"/>
</dbReference>
<dbReference type="OrthoDB" id="429427at2759"/>
<feature type="region of interest" description="Disordered" evidence="4">
    <location>
        <begin position="1"/>
        <end position="22"/>
    </location>
</feature>
<sequence>MDIEFDMQQGDSKTGSKVSGHTSNVTLDGILSKLRLRINDRDEALNGREAELDKVEKNLKENRETMVKLKSDEPRLNELFTMYQEIRAFSRDLMECLSEKVDEIKQLETRMYSIRSQRSNKLKKRFRQDVHNVYDECSASANGKLINSIRNQAVMQRASERE</sequence>
<dbReference type="PANTHER" id="PTHR12214">
    <property type="entry name" value="GC-RICH SEQUENCE DNA-BINDING FACTOR"/>
    <property type="match status" value="1"/>
</dbReference>
<organism evidence="7">
    <name type="scientific">Anisakis simplex</name>
    <name type="common">Herring worm</name>
    <dbReference type="NCBI Taxonomy" id="6269"/>
    <lineage>
        <taxon>Eukaryota</taxon>
        <taxon>Metazoa</taxon>
        <taxon>Ecdysozoa</taxon>
        <taxon>Nematoda</taxon>
        <taxon>Chromadorea</taxon>
        <taxon>Rhabditida</taxon>
        <taxon>Spirurina</taxon>
        <taxon>Ascaridomorpha</taxon>
        <taxon>Ascaridoidea</taxon>
        <taxon>Anisakidae</taxon>
        <taxon>Anisakis</taxon>
        <taxon>Anisakis simplex complex</taxon>
    </lineage>
</organism>
<protein>
    <submittedName>
        <fullName evidence="7">Flagellar FliJ protein</fullName>
    </submittedName>
</protein>
<evidence type="ECO:0000313" key="5">
    <source>
        <dbReference type="EMBL" id="VDK26175.1"/>
    </source>
</evidence>
<comment type="subcellular location">
    <subcellularLocation>
        <location evidence="1">Nucleus</location>
    </subcellularLocation>
</comment>
<accession>A0A0M3JEM4</accession>
<evidence type="ECO:0000256" key="1">
    <source>
        <dbReference type="ARBA" id="ARBA00004123"/>
    </source>
</evidence>
<evidence type="ECO:0000313" key="6">
    <source>
        <dbReference type="Proteomes" id="UP000267096"/>
    </source>
</evidence>
<evidence type="ECO:0000256" key="3">
    <source>
        <dbReference type="SAM" id="Coils"/>
    </source>
</evidence>
<reference evidence="5 6" key="2">
    <citation type="submission" date="2018-11" db="EMBL/GenBank/DDBJ databases">
        <authorList>
            <consortium name="Pathogen Informatics"/>
        </authorList>
    </citation>
    <scope>NUCLEOTIDE SEQUENCE [LARGE SCALE GENOMIC DNA]</scope>
</reference>
<dbReference type="GO" id="GO:0005634">
    <property type="term" value="C:nucleus"/>
    <property type="evidence" value="ECO:0007669"/>
    <property type="project" value="UniProtKB-SubCell"/>
</dbReference>
<name>A0A0M3JEM4_ANISI</name>
<dbReference type="WBParaSite" id="ASIM_0000607001-mRNA-1">
    <property type="protein sequence ID" value="ASIM_0000607001-mRNA-1"/>
    <property type="gene ID" value="ASIM_0000607001"/>
</dbReference>
<reference evidence="7" key="1">
    <citation type="submission" date="2017-02" db="UniProtKB">
        <authorList>
            <consortium name="WormBaseParasite"/>
        </authorList>
    </citation>
    <scope>IDENTIFICATION</scope>
</reference>
<keyword evidence="3" id="KW-0175">Coiled coil</keyword>
<keyword evidence="2" id="KW-0539">Nucleus</keyword>
<dbReference type="PANTHER" id="PTHR12214:SF0">
    <property type="entry name" value="LD29489P"/>
    <property type="match status" value="1"/>
</dbReference>
<keyword evidence="6" id="KW-1185">Reference proteome</keyword>
<dbReference type="Proteomes" id="UP000267096">
    <property type="component" value="Unassembled WGS sequence"/>
</dbReference>
<dbReference type="AlphaFoldDB" id="A0A0M3JEM4"/>
<feature type="coiled-coil region" evidence="3">
    <location>
        <begin position="45"/>
        <end position="72"/>
    </location>
</feature>
<feature type="compositionally biased region" description="Polar residues" evidence="4">
    <location>
        <begin position="9"/>
        <end position="22"/>
    </location>
</feature>
<dbReference type="EMBL" id="UYRR01011992">
    <property type="protein sequence ID" value="VDK26175.1"/>
    <property type="molecule type" value="Genomic_DNA"/>
</dbReference>
<proteinExistence type="predicted"/>
<evidence type="ECO:0000313" key="7">
    <source>
        <dbReference type="WBParaSite" id="ASIM_0000607001-mRNA-1"/>
    </source>
</evidence>
<gene>
    <name evidence="5" type="ORF">ASIM_LOCUS5857</name>
</gene>
<dbReference type="InterPro" id="IPR012890">
    <property type="entry name" value="GCFC2-like"/>
</dbReference>